<dbReference type="Proteomes" id="UP000324222">
    <property type="component" value="Unassembled WGS sequence"/>
</dbReference>
<evidence type="ECO:0000313" key="1">
    <source>
        <dbReference type="EMBL" id="MPC31780.1"/>
    </source>
</evidence>
<evidence type="ECO:0000313" key="2">
    <source>
        <dbReference type="Proteomes" id="UP000324222"/>
    </source>
</evidence>
<protein>
    <submittedName>
        <fullName evidence="1">Uncharacterized protein</fullName>
    </submittedName>
</protein>
<keyword evidence="2" id="KW-1185">Reference proteome</keyword>
<organism evidence="1 2">
    <name type="scientific">Portunus trituberculatus</name>
    <name type="common">Swimming crab</name>
    <name type="synonym">Neptunus trituberculatus</name>
    <dbReference type="NCBI Taxonomy" id="210409"/>
    <lineage>
        <taxon>Eukaryota</taxon>
        <taxon>Metazoa</taxon>
        <taxon>Ecdysozoa</taxon>
        <taxon>Arthropoda</taxon>
        <taxon>Crustacea</taxon>
        <taxon>Multicrustacea</taxon>
        <taxon>Malacostraca</taxon>
        <taxon>Eumalacostraca</taxon>
        <taxon>Eucarida</taxon>
        <taxon>Decapoda</taxon>
        <taxon>Pleocyemata</taxon>
        <taxon>Brachyura</taxon>
        <taxon>Eubrachyura</taxon>
        <taxon>Portunoidea</taxon>
        <taxon>Portunidae</taxon>
        <taxon>Portuninae</taxon>
        <taxon>Portunus</taxon>
    </lineage>
</organism>
<dbReference type="EMBL" id="VSRR010002503">
    <property type="protein sequence ID" value="MPC31780.1"/>
    <property type="molecule type" value="Genomic_DNA"/>
</dbReference>
<reference evidence="1 2" key="1">
    <citation type="submission" date="2019-05" db="EMBL/GenBank/DDBJ databases">
        <title>Another draft genome of Portunus trituberculatus and its Hox gene families provides insights of decapod evolution.</title>
        <authorList>
            <person name="Jeong J.-H."/>
            <person name="Song I."/>
            <person name="Kim S."/>
            <person name="Choi T."/>
            <person name="Kim D."/>
            <person name="Ryu S."/>
            <person name="Kim W."/>
        </authorList>
    </citation>
    <scope>NUCLEOTIDE SEQUENCE [LARGE SCALE GENOMIC DNA]</scope>
    <source>
        <tissue evidence="1">Muscle</tissue>
    </source>
</reference>
<proteinExistence type="predicted"/>
<accession>A0A5B7EC30</accession>
<comment type="caution">
    <text evidence="1">The sequence shown here is derived from an EMBL/GenBank/DDBJ whole genome shotgun (WGS) entry which is preliminary data.</text>
</comment>
<name>A0A5B7EC30_PORTR</name>
<dbReference type="AlphaFoldDB" id="A0A5B7EC30"/>
<gene>
    <name evidence="1" type="ORF">E2C01_025076</name>
</gene>
<sequence length="147" mass="16696">MTSVPQTPLASPSARRAQEERCTWQRLTYPFIKAIYLTTLKAKNREELHSQRRNISGKIPRTLDLTYSGRISRKPISSHILPNAARPPLIARDPPLHNPCLKGTRSTLPADVFCSPRQTGVRLACHTRPAERKRQKTAFNLRGCQFI</sequence>